<reference evidence="1 2" key="1">
    <citation type="submission" date="2020-10" db="EMBL/GenBank/DDBJ databases">
        <title>The genome of sulfurovum sp.</title>
        <authorList>
            <person name="Xie S."/>
            <person name="Shao Z."/>
            <person name="Jiang L."/>
        </authorList>
    </citation>
    <scope>NUCLEOTIDE SEQUENCE [LARGE SCALE GENOMIC DNA]</scope>
    <source>
        <strain evidence="1 2">ST-419</strain>
    </source>
</reference>
<evidence type="ECO:0000313" key="1">
    <source>
        <dbReference type="EMBL" id="QOR62475.1"/>
    </source>
</evidence>
<gene>
    <name evidence="1" type="ORF">IMZ28_03115</name>
</gene>
<evidence type="ECO:0000313" key="2">
    <source>
        <dbReference type="Proteomes" id="UP000595074"/>
    </source>
</evidence>
<dbReference type="KEGG" id="sinu:IMZ28_03115"/>
<dbReference type="Proteomes" id="UP000595074">
    <property type="component" value="Chromosome"/>
</dbReference>
<accession>A0A7M1S4X3</accession>
<sequence>MKIITLSTLITGGLILFLPACKSNNTPHYFGGYTYSGVSFGKDLSDIYKKGIRDGCETAKGTYTKSHRLFNQNIDYYEGWFLGRNRCRHLLVIEEPY</sequence>
<dbReference type="AlphaFoldDB" id="A0A7M1S4X3"/>
<dbReference type="EMBL" id="CP063164">
    <property type="protein sequence ID" value="QOR62475.1"/>
    <property type="molecule type" value="Genomic_DNA"/>
</dbReference>
<dbReference type="RefSeq" id="WP_197549293.1">
    <property type="nucleotide sequence ID" value="NZ_CP063164.1"/>
</dbReference>
<proteinExistence type="predicted"/>
<organism evidence="1 2">
    <name type="scientific">Sulfurovum indicum</name>
    <dbReference type="NCBI Taxonomy" id="2779528"/>
    <lineage>
        <taxon>Bacteria</taxon>
        <taxon>Pseudomonadati</taxon>
        <taxon>Campylobacterota</taxon>
        <taxon>Epsilonproteobacteria</taxon>
        <taxon>Campylobacterales</taxon>
        <taxon>Sulfurovaceae</taxon>
        <taxon>Sulfurovum</taxon>
    </lineage>
</organism>
<name>A0A7M1S4X3_9BACT</name>
<protein>
    <submittedName>
        <fullName evidence="1">Uncharacterized protein</fullName>
    </submittedName>
</protein>
<keyword evidence="2" id="KW-1185">Reference proteome</keyword>